<reference evidence="2 3" key="1">
    <citation type="submission" date="2024-01" db="EMBL/GenBank/DDBJ databases">
        <title>The complete chloroplast genome sequence of Lithospermum erythrorhizon: insights into the phylogenetic relationship among Boraginaceae species and the maternal lineages of purple gromwells.</title>
        <authorList>
            <person name="Okada T."/>
            <person name="Watanabe K."/>
        </authorList>
    </citation>
    <scope>NUCLEOTIDE SEQUENCE [LARGE SCALE GENOMIC DNA]</scope>
</reference>
<comment type="caution">
    <text evidence="2">The sequence shown here is derived from an EMBL/GenBank/DDBJ whole genome shotgun (WGS) entry which is preliminary data.</text>
</comment>
<dbReference type="Pfam" id="PF10551">
    <property type="entry name" value="MULE"/>
    <property type="match status" value="1"/>
</dbReference>
<name>A0AAV3RGC6_LITER</name>
<dbReference type="PANTHER" id="PTHR31973:SF189">
    <property type="entry name" value="TRANSPOSASE, MUDR, PLANT, MULE TRANSPOSASE DOMAIN PROTEIN-RELATED"/>
    <property type="match status" value="1"/>
</dbReference>
<proteinExistence type="predicted"/>
<evidence type="ECO:0000313" key="3">
    <source>
        <dbReference type="Proteomes" id="UP001454036"/>
    </source>
</evidence>
<dbReference type="PANTHER" id="PTHR31973">
    <property type="entry name" value="POLYPROTEIN, PUTATIVE-RELATED"/>
    <property type="match status" value="1"/>
</dbReference>
<sequence>MEDVGEDVHVEDVIEDVVEDVIGDDVVGAYDVEGDEFMQANNLVYDDYKTEAFMRENYFDEDYEPLHDAKNEEENIDEIPDKVACYLNESDAEDDIGPVLTYVGPLPDLSFEFSDRLIELSEEEDEEEVCSSSRKKNSVTEPLKRGFCLGCRKFICVDGCFLKGAFKGQLLATVGVDGDNGIYPIAWAVVEVENTESWTWALKMPSKKSCLKQNIDCVLNIFTKMPPRKCHPKRVAWKAARVARMPYFEYKIQQIKNVSAETYEALNNIE</sequence>
<gene>
    <name evidence="2" type="ORF">LIER_41683</name>
</gene>
<evidence type="ECO:0000313" key="2">
    <source>
        <dbReference type="EMBL" id="GAA0174253.1"/>
    </source>
</evidence>
<dbReference type="EMBL" id="BAABME010026646">
    <property type="protein sequence ID" value="GAA0174253.1"/>
    <property type="molecule type" value="Genomic_DNA"/>
</dbReference>
<protein>
    <recommendedName>
        <fullName evidence="1">MULE transposase domain-containing protein</fullName>
    </recommendedName>
</protein>
<accession>A0AAV3RGC6</accession>
<dbReference type="AlphaFoldDB" id="A0AAV3RGC6"/>
<feature type="domain" description="MULE transposase" evidence="1">
    <location>
        <begin position="155"/>
        <end position="204"/>
    </location>
</feature>
<dbReference type="Proteomes" id="UP001454036">
    <property type="component" value="Unassembled WGS sequence"/>
</dbReference>
<organism evidence="2 3">
    <name type="scientific">Lithospermum erythrorhizon</name>
    <name type="common">Purple gromwell</name>
    <name type="synonym">Lithospermum officinale var. erythrorhizon</name>
    <dbReference type="NCBI Taxonomy" id="34254"/>
    <lineage>
        <taxon>Eukaryota</taxon>
        <taxon>Viridiplantae</taxon>
        <taxon>Streptophyta</taxon>
        <taxon>Embryophyta</taxon>
        <taxon>Tracheophyta</taxon>
        <taxon>Spermatophyta</taxon>
        <taxon>Magnoliopsida</taxon>
        <taxon>eudicotyledons</taxon>
        <taxon>Gunneridae</taxon>
        <taxon>Pentapetalae</taxon>
        <taxon>asterids</taxon>
        <taxon>lamiids</taxon>
        <taxon>Boraginales</taxon>
        <taxon>Boraginaceae</taxon>
        <taxon>Boraginoideae</taxon>
        <taxon>Lithospermeae</taxon>
        <taxon>Lithospermum</taxon>
    </lineage>
</organism>
<dbReference type="InterPro" id="IPR018289">
    <property type="entry name" value="MULE_transposase_dom"/>
</dbReference>
<keyword evidence="3" id="KW-1185">Reference proteome</keyword>
<evidence type="ECO:0000259" key="1">
    <source>
        <dbReference type="Pfam" id="PF10551"/>
    </source>
</evidence>